<organism evidence="3 4">
    <name type="scientific">Pichia kudriavzevii</name>
    <name type="common">Yeast</name>
    <name type="synonym">Issatchenkia orientalis</name>
    <dbReference type="NCBI Taxonomy" id="4909"/>
    <lineage>
        <taxon>Eukaryota</taxon>
        <taxon>Fungi</taxon>
        <taxon>Dikarya</taxon>
        <taxon>Ascomycota</taxon>
        <taxon>Saccharomycotina</taxon>
        <taxon>Pichiomycetes</taxon>
        <taxon>Pichiales</taxon>
        <taxon>Pichiaceae</taxon>
        <taxon>Pichia</taxon>
    </lineage>
</organism>
<name>A0A2U9R2L4_PICKU</name>
<proteinExistence type="predicted"/>
<dbReference type="VEuPathDB" id="FungiDB:C5L36_0B08130"/>
<accession>A0A2U9R2L4</accession>
<feature type="coiled-coil region" evidence="1">
    <location>
        <begin position="44"/>
        <end position="85"/>
    </location>
</feature>
<feature type="compositionally biased region" description="Low complexity" evidence="2">
    <location>
        <begin position="388"/>
        <end position="400"/>
    </location>
</feature>
<dbReference type="OrthoDB" id="3996786at2759"/>
<sequence>MVKTIMSPIARAKTMGDYEIVRVANTTYEDSEIEEMKRMYHLQNSMLARKNEELMGKVGRLERELFDAQRQILKLRNEKISMQDKLELNSRRFHDLIVDQYAMLMREYRGFMCDVGVNLGRGTAAGLIFDKVNEEGVKNEESFEFNHYWSKVNEDLARRKSIISKRCIESTQVADSDVLDTLVEAPEENNNEVQVQEEQVGSLGEKEDVYEDHDSTLIPAKRDGKRMDRLEKEIDDVPLLQIENAMQESTPEEEHIPQVGGDDLELPCVGRNAMNIDDIADMEIKEGKEPRKKYITKRERQQRRTSIPRELKNLDTEKTKRWIGMDLDEEVQGDSIGERRKSRRRSLVVDYHLTSRRKGARASVDVDQENRITKGKRVNRKPLRDVTNLGNGNSSYKGNGSSIFDLEEMDLFAEYV</sequence>
<evidence type="ECO:0000313" key="4">
    <source>
        <dbReference type="Proteomes" id="UP000249293"/>
    </source>
</evidence>
<dbReference type="RefSeq" id="XP_029321044.1">
    <property type="nucleotide sequence ID" value="XM_029465185.1"/>
</dbReference>
<protein>
    <submittedName>
        <fullName evidence="3">Uncharacterized protein</fullName>
    </submittedName>
</protein>
<feature type="region of interest" description="Disordered" evidence="2">
    <location>
        <begin position="377"/>
        <end position="400"/>
    </location>
</feature>
<evidence type="ECO:0000313" key="3">
    <source>
        <dbReference type="EMBL" id="AWU75567.1"/>
    </source>
</evidence>
<keyword evidence="4" id="KW-1185">Reference proteome</keyword>
<dbReference type="Proteomes" id="UP000249293">
    <property type="component" value="Chromosome 2"/>
</dbReference>
<dbReference type="KEGG" id="pkz:C5L36_0B08130"/>
<dbReference type="AlphaFoldDB" id="A0A2U9R2L4"/>
<reference evidence="3 4" key="1">
    <citation type="submission" date="2018-06" db="EMBL/GenBank/DDBJ databases">
        <title>Population genomics shows no distinction between pathogenic Candida krusei and environmental Pichia kudriavzevii: One species, four names.</title>
        <authorList>
            <person name="Douglass A.P."/>
            <person name="Offei B."/>
            <person name="Braun-Galleani S."/>
            <person name="Coughlan A.Y."/>
            <person name="Martos A."/>
            <person name="Ortiz-Merino R.A."/>
            <person name="Byrne K.P."/>
            <person name="Wolfe K.H."/>
        </authorList>
    </citation>
    <scope>NUCLEOTIDE SEQUENCE [LARGE SCALE GENOMIC DNA]</scope>
    <source>
        <strain evidence="3 4">CBS573</strain>
    </source>
</reference>
<dbReference type="GeneID" id="40383332"/>
<keyword evidence="1" id="KW-0175">Coiled coil</keyword>
<dbReference type="EMBL" id="CP028774">
    <property type="protein sequence ID" value="AWU75567.1"/>
    <property type="molecule type" value="Genomic_DNA"/>
</dbReference>
<gene>
    <name evidence="3" type="ORF">C5L36_0B08130</name>
</gene>
<evidence type="ECO:0000256" key="2">
    <source>
        <dbReference type="SAM" id="MobiDB-lite"/>
    </source>
</evidence>
<evidence type="ECO:0000256" key="1">
    <source>
        <dbReference type="SAM" id="Coils"/>
    </source>
</evidence>